<keyword evidence="2 6" id="KW-0732">Signal</keyword>
<dbReference type="FunFam" id="2.60.40.10:FF:000470">
    <property type="entry name" value="SLAM family member 7"/>
    <property type="match status" value="1"/>
</dbReference>
<comment type="subcellular location">
    <subcellularLocation>
        <location evidence="1">Membrane</location>
    </subcellularLocation>
</comment>
<dbReference type="InterPro" id="IPR036179">
    <property type="entry name" value="Ig-like_dom_sf"/>
</dbReference>
<dbReference type="KEGG" id="maua:101823306"/>
<feature type="signal peptide" evidence="6">
    <location>
        <begin position="1"/>
        <end position="16"/>
    </location>
</feature>
<dbReference type="Proteomes" id="UP000886700">
    <property type="component" value="Unplaced"/>
</dbReference>
<evidence type="ECO:0000256" key="1">
    <source>
        <dbReference type="ARBA" id="ARBA00004370"/>
    </source>
</evidence>
<evidence type="ECO:0000256" key="3">
    <source>
        <dbReference type="ARBA" id="ARBA00023136"/>
    </source>
</evidence>
<keyword evidence="4" id="KW-0325">Glycoprotein</keyword>
<keyword evidence="5" id="KW-1133">Transmembrane helix</keyword>
<keyword evidence="7" id="KW-1185">Reference proteome</keyword>
<name>A0A3Q0D4D9_MESAU</name>
<dbReference type="RefSeq" id="XP_021087570.1">
    <property type="nucleotide sequence ID" value="XM_021231911.1"/>
</dbReference>
<evidence type="ECO:0000313" key="7">
    <source>
        <dbReference type="Proteomes" id="UP000886700"/>
    </source>
</evidence>
<dbReference type="InterPro" id="IPR015631">
    <property type="entry name" value="CD2/SLAM_rcpt"/>
</dbReference>
<dbReference type="CTD" id="57823"/>
<dbReference type="GeneTree" id="ENSGT01030000234540"/>
<feature type="transmembrane region" description="Helical" evidence="5">
    <location>
        <begin position="225"/>
        <end position="248"/>
    </location>
</feature>
<dbReference type="GeneID" id="101823306"/>
<evidence type="ECO:0000256" key="6">
    <source>
        <dbReference type="SAM" id="SignalP"/>
    </source>
</evidence>
<dbReference type="RefSeq" id="XP_021087571.1">
    <property type="nucleotide sequence ID" value="XM_021231912.1"/>
</dbReference>
<dbReference type="Gene3D" id="2.60.40.10">
    <property type="entry name" value="Immunoglobulins"/>
    <property type="match status" value="2"/>
</dbReference>
<dbReference type="GO" id="GO:0042110">
    <property type="term" value="P:T cell activation"/>
    <property type="evidence" value="ECO:0007669"/>
    <property type="project" value="TreeGrafter"/>
</dbReference>
<dbReference type="STRING" id="10036.ENSMAUP00000004576"/>
<evidence type="ECO:0000256" key="5">
    <source>
        <dbReference type="SAM" id="Phobius"/>
    </source>
</evidence>
<evidence type="ECO:0000313" key="9">
    <source>
        <dbReference type="RefSeq" id="XP_021087571.1"/>
    </source>
</evidence>
<evidence type="ECO:0000256" key="2">
    <source>
        <dbReference type="ARBA" id="ARBA00022729"/>
    </source>
</evidence>
<keyword evidence="5" id="KW-0812">Transmembrane</keyword>
<dbReference type="AlphaFoldDB" id="A0A3Q0D4D9"/>
<reference evidence="8 9" key="1">
    <citation type="submission" date="2025-04" db="UniProtKB">
        <authorList>
            <consortium name="RefSeq"/>
        </authorList>
    </citation>
    <scope>IDENTIFICATION</scope>
</reference>
<dbReference type="OrthoDB" id="8963224at2759"/>
<accession>A0A3Q0D4D9</accession>
<dbReference type="PANTHER" id="PTHR12080">
    <property type="entry name" value="SIGNALING LYMPHOCYTIC ACTIVATION MOLECULE"/>
    <property type="match status" value="1"/>
</dbReference>
<proteinExistence type="predicted"/>
<keyword evidence="3 5" id="KW-0472">Membrane</keyword>
<dbReference type="PANTHER" id="PTHR12080:SF46">
    <property type="entry name" value="SLAM FAMILY MEMBER 7"/>
    <property type="match status" value="1"/>
</dbReference>
<dbReference type="SUPFAM" id="SSF48726">
    <property type="entry name" value="Immunoglobulin"/>
    <property type="match status" value="1"/>
</dbReference>
<sequence>MAGFSALIIVFTSVLCQLPVTATSGALKDVVGAHGGSVTFTLNSTENQVDTVIWTFNTVSVAIVTRDHFKVLQNHNKKRIVFPDGIHSMKLSHLKKNDSGVYRAEIHNTSLQSPFSQEFVLCVYESLSTPKVTMDGQDKNGTCMTKLTCSMEEGRDNVTYSWRAIGQGVNEFHHGAILPIFWKLGDKDKTLICIARNPISHSSSDPVLARNLCEDTANNLSSSRFILYTIPVAIGLGVLLVIILFAMWTEKGKGSKEDTERVDNHHEKPNFCPHLEESTEYDTIPYTNERGLEEDAANTLYSTVQIPKAVKSPNSLPTMLHIPRQLSFENII</sequence>
<dbReference type="GO" id="GO:0009897">
    <property type="term" value="C:external side of plasma membrane"/>
    <property type="evidence" value="ECO:0007669"/>
    <property type="project" value="TreeGrafter"/>
</dbReference>
<gene>
    <name evidence="8 9" type="primary">Slamf7</name>
</gene>
<evidence type="ECO:0000313" key="8">
    <source>
        <dbReference type="RefSeq" id="XP_021087570.1"/>
    </source>
</evidence>
<evidence type="ECO:0000256" key="4">
    <source>
        <dbReference type="ARBA" id="ARBA00023180"/>
    </source>
</evidence>
<feature type="chain" id="PRO_5044597689" evidence="6">
    <location>
        <begin position="17"/>
        <end position="332"/>
    </location>
</feature>
<organism evidence="7 9">
    <name type="scientific">Mesocricetus auratus</name>
    <name type="common">Golden hamster</name>
    <dbReference type="NCBI Taxonomy" id="10036"/>
    <lineage>
        <taxon>Eukaryota</taxon>
        <taxon>Metazoa</taxon>
        <taxon>Chordata</taxon>
        <taxon>Craniata</taxon>
        <taxon>Vertebrata</taxon>
        <taxon>Euteleostomi</taxon>
        <taxon>Mammalia</taxon>
        <taxon>Eutheria</taxon>
        <taxon>Euarchontoglires</taxon>
        <taxon>Glires</taxon>
        <taxon>Rodentia</taxon>
        <taxon>Myomorpha</taxon>
        <taxon>Muroidea</taxon>
        <taxon>Cricetidae</taxon>
        <taxon>Cricetinae</taxon>
        <taxon>Mesocricetus</taxon>
    </lineage>
</organism>
<dbReference type="InterPro" id="IPR013783">
    <property type="entry name" value="Ig-like_fold"/>
</dbReference>
<protein>
    <submittedName>
        <fullName evidence="8 9">SLAM family member 7 isoform X1</fullName>
    </submittedName>
</protein>